<dbReference type="PANTHER" id="PTHR45431">
    <property type="entry name" value="RHODANESE-LIKE DOMAIN-CONTAINING PROTEIN 15, CHLOROPLASTIC"/>
    <property type="match status" value="1"/>
</dbReference>
<protein>
    <submittedName>
        <fullName evidence="2">Rhodanese-related sulfurtransferase</fullName>
    </submittedName>
</protein>
<reference evidence="2" key="1">
    <citation type="submission" date="2021-04" db="EMBL/GenBank/DDBJ databases">
        <authorList>
            <person name="Hornung B."/>
        </authorList>
    </citation>
    <scope>NUCLEOTIDE SEQUENCE</scope>
    <source>
        <strain evidence="2">G5G6</strain>
    </source>
</reference>
<evidence type="ECO:0000313" key="2">
    <source>
        <dbReference type="EMBL" id="CAG4883666.1"/>
    </source>
</evidence>
<dbReference type="InterPro" id="IPR001763">
    <property type="entry name" value="Rhodanese-like_dom"/>
</dbReference>
<evidence type="ECO:0000259" key="1">
    <source>
        <dbReference type="PROSITE" id="PS50206"/>
    </source>
</evidence>
<dbReference type="InterPro" id="IPR036873">
    <property type="entry name" value="Rhodanese-like_dom_sf"/>
</dbReference>
<dbReference type="Proteomes" id="UP000742786">
    <property type="component" value="Unassembled WGS sequence"/>
</dbReference>
<dbReference type="AlphaFoldDB" id="A0A916J481"/>
<dbReference type="PANTHER" id="PTHR45431:SF3">
    <property type="entry name" value="RHODANESE-LIKE DOMAIN-CONTAINING PROTEIN 15, CHLOROPLASTIC"/>
    <property type="match status" value="1"/>
</dbReference>
<accession>A0A916J481</accession>
<dbReference type="RefSeq" id="WP_220635602.1">
    <property type="nucleotide sequence ID" value="NZ_CAJQUM010000001.1"/>
</dbReference>
<dbReference type="SMART" id="SM00450">
    <property type="entry name" value="RHOD"/>
    <property type="match status" value="1"/>
</dbReference>
<dbReference type="PROSITE" id="PS50206">
    <property type="entry name" value="RHODANESE_3"/>
    <property type="match status" value="1"/>
</dbReference>
<evidence type="ECO:0000313" key="3">
    <source>
        <dbReference type="Proteomes" id="UP000742786"/>
    </source>
</evidence>
<organism evidence="2 3">
    <name type="scientific">Georgfuchsia toluolica</name>
    <dbReference type="NCBI Taxonomy" id="424218"/>
    <lineage>
        <taxon>Bacteria</taxon>
        <taxon>Pseudomonadati</taxon>
        <taxon>Pseudomonadota</taxon>
        <taxon>Betaproteobacteria</taxon>
        <taxon>Nitrosomonadales</taxon>
        <taxon>Sterolibacteriaceae</taxon>
        <taxon>Georgfuchsia</taxon>
    </lineage>
</organism>
<gene>
    <name evidence="2" type="ORF">GTOL_11549</name>
</gene>
<keyword evidence="3" id="KW-1185">Reference proteome</keyword>
<dbReference type="Pfam" id="PF00581">
    <property type="entry name" value="Rhodanese"/>
    <property type="match status" value="1"/>
</dbReference>
<feature type="domain" description="Rhodanese" evidence="1">
    <location>
        <begin position="15"/>
        <end position="116"/>
    </location>
</feature>
<dbReference type="EMBL" id="CAJQUM010000001">
    <property type="protein sequence ID" value="CAG4883666.1"/>
    <property type="molecule type" value="Genomic_DNA"/>
</dbReference>
<dbReference type="InterPro" id="IPR052367">
    <property type="entry name" value="Thiosulfate_ST/Rhodanese-like"/>
</dbReference>
<proteinExistence type="predicted"/>
<dbReference type="SUPFAM" id="SSF52821">
    <property type="entry name" value="Rhodanese/Cell cycle control phosphatase"/>
    <property type="match status" value="1"/>
</dbReference>
<sequence>MEHLTPKETAQFLHANPKALFIDCRSEMEFRFVGHPTGAHHISWNDGPGWEINPHFVDEVIRLAGNTLDQPVVLICRTGDRSVDAGKALEACGFSRVFTVLHGFEGDLGNNQQRGNVNGWRCDGLPWEISACQNCVS</sequence>
<dbReference type="Gene3D" id="3.40.250.10">
    <property type="entry name" value="Rhodanese-like domain"/>
    <property type="match status" value="1"/>
</dbReference>
<dbReference type="CDD" id="cd01522">
    <property type="entry name" value="RHOD_1"/>
    <property type="match status" value="1"/>
</dbReference>
<comment type="caution">
    <text evidence="2">The sequence shown here is derived from an EMBL/GenBank/DDBJ whole genome shotgun (WGS) entry which is preliminary data.</text>
</comment>
<name>A0A916J481_9PROT</name>